<reference evidence="2 3" key="2">
    <citation type="journal article" date="2003" name="Nature">
        <title>The DNA sequence and analysis of human chromosome 6.</title>
        <authorList>
            <person name="Mungall A.J."/>
            <person name="Palmer S.A."/>
            <person name="Sims S.K."/>
            <person name="Edwards C.A."/>
            <person name="Ashurst J.L."/>
            <person name="Wilming L."/>
            <person name="Jones M.C."/>
            <person name="Horton R."/>
            <person name="Hunt S.E."/>
            <person name="Scott C.E."/>
            <person name="Gilbert J.G."/>
            <person name="Clamp M.E."/>
            <person name="Bethel G."/>
            <person name="Milne S."/>
            <person name="Ainscough R."/>
            <person name="Almeida J.P."/>
            <person name="Ambrose K.D."/>
            <person name="Andrews T.D."/>
            <person name="Ashwell R.I."/>
            <person name="Babbage A.K."/>
            <person name="Bagguley C.L."/>
            <person name="Bailey J."/>
            <person name="Banerjee R."/>
            <person name="Barker D.J."/>
            <person name="Barlow K.F."/>
            <person name="Bates K."/>
            <person name="Beare D.M."/>
            <person name="Beasley H."/>
            <person name="Beasley O."/>
            <person name="Bird C.P."/>
            <person name="Blakey S."/>
            <person name="Bray-Allen S."/>
            <person name="Brook J."/>
            <person name="Brown A.J."/>
            <person name="Brown J.Y."/>
            <person name="Burford D.C."/>
            <person name="Burrill W."/>
            <person name="Burton J."/>
            <person name="Carder C."/>
            <person name="Carter N.P."/>
            <person name="Chapman J.C."/>
            <person name="Clark S.Y."/>
            <person name="Clark G."/>
            <person name="Clee C.M."/>
            <person name="Clegg S."/>
            <person name="Cobley V."/>
            <person name="Collier R.E."/>
            <person name="Collins J.E."/>
            <person name="Colman L.K."/>
            <person name="Corby N.R."/>
            <person name="Coville G.J."/>
            <person name="Culley K.M."/>
            <person name="Dhami P."/>
            <person name="Davies J."/>
            <person name="Dunn M."/>
            <person name="Earthrowl M.E."/>
            <person name="Ellington A.E."/>
            <person name="Evans K.A."/>
            <person name="Faulkner L."/>
            <person name="Francis M.D."/>
            <person name="Frankish A."/>
            <person name="Frankland J."/>
            <person name="French L."/>
            <person name="Garner P."/>
            <person name="Garnett J."/>
            <person name="Ghori M.J."/>
            <person name="Gilby L.M."/>
            <person name="Gillson C.J."/>
            <person name="Glithero R.J."/>
            <person name="Grafham D.V."/>
            <person name="Grant M."/>
            <person name="Gribble S."/>
            <person name="Griffiths C."/>
            <person name="Griffiths M."/>
            <person name="Hall R."/>
            <person name="Halls K.S."/>
            <person name="Hammond S."/>
            <person name="Harley J.L."/>
            <person name="Hart E.A."/>
            <person name="Heath P.D."/>
            <person name="Heathcott R."/>
            <person name="Holmes S.J."/>
            <person name="Howden P.J."/>
            <person name="Howe K.L."/>
            <person name="Howell G.R."/>
            <person name="Huckle E."/>
            <person name="Humphray S.J."/>
            <person name="Humphries M.D."/>
            <person name="Hunt A.R."/>
            <person name="Johnson C.M."/>
            <person name="Joy A.A."/>
            <person name="Kay M."/>
            <person name="Keenan S.J."/>
            <person name="Kimberley A.M."/>
            <person name="King A."/>
            <person name="Laird G.K."/>
            <person name="Langford C."/>
            <person name="Lawlor S."/>
            <person name="Leongamornlert D.A."/>
            <person name="Leversha M."/>
            <person name="Lloyd C.R."/>
            <person name="Lloyd D.M."/>
            <person name="Loveland J.E."/>
            <person name="Lovell J."/>
            <person name="Martin S."/>
            <person name="Mashreghi-Mohammadi M."/>
            <person name="Maslen G.L."/>
            <person name="Matthews L."/>
            <person name="McCann O.T."/>
            <person name="McLaren S.J."/>
            <person name="McLay K."/>
            <person name="McMurray A."/>
            <person name="Moore M.J."/>
            <person name="Mullikin J.C."/>
            <person name="Niblett D."/>
            <person name="Nickerson T."/>
            <person name="Novik K.L."/>
            <person name="Oliver K."/>
            <person name="Overton-Larty E.K."/>
            <person name="Parker A."/>
            <person name="Patel R."/>
            <person name="Pearce A.V."/>
            <person name="Peck A.I."/>
            <person name="Phillimore B."/>
            <person name="Phillips S."/>
            <person name="Plumb R.W."/>
            <person name="Porter K.M."/>
            <person name="Ramsey Y."/>
            <person name="Ranby S.A."/>
            <person name="Rice C.M."/>
            <person name="Ross M.T."/>
            <person name="Searle S.M."/>
            <person name="Sehra H.K."/>
            <person name="Sheridan E."/>
            <person name="Skuce C.D."/>
            <person name="Smith S."/>
            <person name="Smith M."/>
            <person name="Spraggon L."/>
            <person name="Squares S.L."/>
            <person name="Steward C.A."/>
            <person name="Sycamore N."/>
            <person name="Tamlyn-Hall G."/>
            <person name="Tester J."/>
            <person name="Theaker A.J."/>
            <person name="Thomas D.W."/>
            <person name="Thorpe A."/>
            <person name="Tracey A."/>
            <person name="Tromans A."/>
            <person name="Tubby B."/>
            <person name="Wall M."/>
            <person name="Wallis J.M."/>
            <person name="West A.P."/>
            <person name="White S.S."/>
            <person name="Whitehead S.L."/>
            <person name="Whittaker H."/>
            <person name="Wild A."/>
            <person name="Willey D.J."/>
            <person name="Wilmer T.E."/>
            <person name="Wood J.M."/>
            <person name="Wray P.W."/>
            <person name="Wyatt J.C."/>
            <person name="Young L."/>
            <person name="Younger R.M."/>
            <person name="Bentley D.R."/>
            <person name="Coulson A."/>
            <person name="Durbin R."/>
            <person name="Hubbard T."/>
            <person name="Sulston J.E."/>
            <person name="Dunham I."/>
            <person name="Rogers J."/>
            <person name="Beck S."/>
        </authorList>
    </citation>
    <scope>NUCLEOTIDE SEQUENCE [LARGE SCALE GENOMIC DNA]</scope>
</reference>
<dbReference type="Proteomes" id="UP000005640">
    <property type="component" value="Chromosome 6"/>
</dbReference>
<reference evidence="2 3" key="3">
    <citation type="journal article" date="2004" name="Nature">
        <title>Finishing the euchromatic sequence of the human genome.</title>
        <authorList>
            <consortium name="International Human Genome Sequencing Consortium"/>
        </authorList>
    </citation>
    <scope>NUCLEOTIDE SEQUENCE [LARGE SCALE GENOMIC DNA]</scope>
</reference>
<reference evidence="2" key="5">
    <citation type="submission" date="2025-09" db="UniProtKB">
        <authorList>
            <consortium name="Ensembl"/>
        </authorList>
    </citation>
    <scope>IDENTIFICATION</scope>
</reference>
<evidence type="ECO:0000313" key="3">
    <source>
        <dbReference type="Proteomes" id="UP000005640"/>
    </source>
</evidence>
<protein>
    <submittedName>
        <fullName evidence="2">Interferon gamma receptor 1</fullName>
    </submittedName>
</protein>
<accession>A0A8Q3SJH3</accession>
<organism evidence="2 3">
    <name type="scientific">Homo sapiens</name>
    <name type="common">Human</name>
    <dbReference type="NCBI Taxonomy" id="9606"/>
    <lineage>
        <taxon>Eukaryota</taxon>
        <taxon>Metazoa</taxon>
        <taxon>Chordata</taxon>
        <taxon>Craniata</taxon>
        <taxon>Vertebrata</taxon>
        <taxon>Euteleostomi</taxon>
        <taxon>Mammalia</taxon>
        <taxon>Eutheria</taxon>
        <taxon>Euarchontoglires</taxon>
        <taxon>Primates</taxon>
        <taxon>Haplorrhini</taxon>
        <taxon>Catarrhini</taxon>
        <taxon>Hominidae</taxon>
        <taxon>Homo</taxon>
    </lineage>
</organism>
<keyword evidence="3" id="KW-1185">Reference proteome</keyword>
<reference evidence="2 3" key="1">
    <citation type="journal article" date="2001" name="Nature">
        <title>Initial sequencing and analysis of the human genome.</title>
        <authorList>
            <consortium name="International Human Genome Sequencing Consortium"/>
            <person name="Lander E.S."/>
            <person name="Linton L.M."/>
            <person name="Birren B."/>
            <person name="Nusbaum C."/>
            <person name="Zody M.C."/>
            <person name="Baldwin J."/>
            <person name="Devon K."/>
            <person name="Dewar K."/>
            <person name="Doyle M."/>
            <person name="FitzHugh W."/>
            <person name="Funke R."/>
            <person name="Gage D."/>
            <person name="Harris K."/>
            <person name="Heaford A."/>
            <person name="Howland J."/>
            <person name="Kann L."/>
            <person name="Lehoczky J."/>
            <person name="LeVine R."/>
            <person name="McEwan P."/>
            <person name="McKernan K."/>
            <person name="Meldrim J."/>
            <person name="Mesirov J.P."/>
            <person name="Miranda C."/>
            <person name="Morris W."/>
            <person name="Naylor J."/>
            <person name="Raymond C."/>
            <person name="Rosetti M."/>
            <person name="Santos R."/>
            <person name="Sheridan A."/>
            <person name="Sougnez C."/>
            <person name="Stange-Thomann N."/>
            <person name="Stojanovic N."/>
            <person name="Subramanian A."/>
            <person name="Wyman D."/>
            <person name="Rogers J."/>
            <person name="Sulston J."/>
            <person name="Ainscough R."/>
            <person name="Beck S."/>
            <person name="Bentley D."/>
            <person name="Burton J."/>
            <person name="Clee C."/>
            <person name="Carter N."/>
            <person name="Coulson A."/>
            <person name="Deadman R."/>
            <person name="Deloukas P."/>
            <person name="Dunham A."/>
            <person name="Dunham I."/>
            <person name="Durbin R."/>
            <person name="French L."/>
            <person name="Grafham D."/>
            <person name="Gregory S."/>
            <person name="Hubbard T."/>
            <person name="Humphray S."/>
            <person name="Hunt A."/>
            <person name="Jones M."/>
            <person name="Lloyd C."/>
            <person name="McMurray A."/>
            <person name="Matthews L."/>
            <person name="Mercer S."/>
            <person name="Milne S."/>
            <person name="Mullikin J.C."/>
            <person name="Mungall A."/>
            <person name="Plumb R."/>
            <person name="Ross M."/>
            <person name="Shownkeen R."/>
            <person name="Sims S."/>
            <person name="Waterston R.H."/>
            <person name="Wilson R.K."/>
            <person name="Hillier L.W."/>
            <person name="McPherson J.D."/>
            <person name="Marra M.A."/>
            <person name="Mardis E.R."/>
            <person name="Fulton L.A."/>
            <person name="Chinwalla A.T."/>
            <person name="Pepin K.H."/>
            <person name="Gish W.R."/>
            <person name="Chissoe S.L."/>
            <person name="Wendl M.C."/>
            <person name="Delehaunty K.D."/>
            <person name="Miner T.L."/>
            <person name="Delehaunty A."/>
            <person name="Kramer J.B."/>
            <person name="Cook L.L."/>
            <person name="Fulton R.S."/>
            <person name="Johnson D.L."/>
            <person name="Minx P.J."/>
            <person name="Clifton S.W."/>
            <person name="Hawkins T."/>
            <person name="Branscomb E."/>
            <person name="Predki P."/>
            <person name="Richardson P."/>
            <person name="Wenning S."/>
            <person name="Slezak T."/>
            <person name="Doggett N."/>
            <person name="Cheng J.F."/>
            <person name="Olsen A."/>
            <person name="Lucas S."/>
            <person name="Elkin C."/>
            <person name="Uberbacher E."/>
            <person name="Frazier M."/>
            <person name="Gibbs R.A."/>
            <person name="Muzny D.M."/>
            <person name="Scherer S.E."/>
            <person name="Bouck J.B."/>
            <person name="Sodergren E.J."/>
            <person name="Worley K.C."/>
            <person name="Rives C.M."/>
            <person name="Gorrell J.H."/>
            <person name="Metzker M.L."/>
            <person name="Naylor S.L."/>
            <person name="Kucherlapati R.S."/>
            <person name="Nelson D.L."/>
            <person name="Weinstock G.M."/>
            <person name="Sakaki Y."/>
            <person name="Fujiyama A."/>
            <person name="Hattori M."/>
            <person name="Yada T."/>
            <person name="Toyoda A."/>
            <person name="Itoh T."/>
            <person name="Kawagoe C."/>
            <person name="Watanabe H."/>
            <person name="Totoki Y."/>
            <person name="Taylor T."/>
            <person name="Weissenbach J."/>
            <person name="Heilig R."/>
            <person name="Saurin W."/>
            <person name="Artiguenave F."/>
            <person name="Brottier P."/>
            <person name="Bruls T."/>
            <person name="Pelletier E."/>
            <person name="Robert C."/>
            <person name="Wincker P."/>
            <person name="Smith D.R."/>
            <person name="Doucette-Stamm L."/>
            <person name="Rubenfield M."/>
            <person name="Weinstock K."/>
            <person name="Lee H.M."/>
            <person name="Dubois J."/>
            <person name="Rosenthal A."/>
            <person name="Platzer M."/>
            <person name="Nyakatura G."/>
            <person name="Taudien S."/>
            <person name="Rump A."/>
            <person name="Yang H."/>
            <person name="Yu J."/>
            <person name="Wang J."/>
            <person name="Huang G."/>
            <person name="Gu J."/>
            <person name="Hood L."/>
            <person name="Rowen L."/>
            <person name="Madan A."/>
            <person name="Qin S."/>
            <person name="Davis R.W."/>
            <person name="Federspiel N.A."/>
            <person name="Abola A.P."/>
            <person name="Proctor M.J."/>
            <person name="Myers R.M."/>
            <person name="Schmutz J."/>
            <person name="Dickson M."/>
            <person name="Grimwood J."/>
            <person name="Cox D.R."/>
            <person name="Olson M.V."/>
            <person name="Kaul R."/>
            <person name="Raymond C."/>
            <person name="Shimizu N."/>
            <person name="Kawasaki K."/>
            <person name="Minoshima S."/>
            <person name="Evans G.A."/>
            <person name="Athanasiou M."/>
            <person name="Schultz R."/>
            <person name="Roe B.A."/>
            <person name="Chen F."/>
            <person name="Pan H."/>
            <person name="Ramser J."/>
            <person name="Lehrach H."/>
            <person name="Reinhardt R."/>
            <person name="McCombie W.R."/>
            <person name="de la Bastide M."/>
            <person name="Dedhia N."/>
            <person name="Blocker H."/>
            <person name="Hornischer K."/>
            <person name="Nordsiek G."/>
            <person name="Agarwala R."/>
            <person name="Aravind L."/>
            <person name="Bailey J.A."/>
            <person name="Bateman A."/>
            <person name="Batzoglou S."/>
            <person name="Birney E."/>
            <person name="Bork P."/>
            <person name="Brown D.G."/>
            <person name="Burge C.B."/>
            <person name="Cerutti L."/>
            <person name="Chen H.C."/>
            <person name="Church D."/>
            <person name="Clamp M."/>
            <person name="Copley R.R."/>
            <person name="Doerks T."/>
            <person name="Eddy S.R."/>
            <person name="Eichler E.E."/>
            <person name="Furey T.S."/>
            <person name="Galagan J."/>
            <person name="Gilbert J.G."/>
            <person name="Harmon C."/>
            <person name="Hayashizaki Y."/>
            <person name="Haussler D."/>
            <person name="Hermjakob H."/>
            <person name="Hokamp K."/>
            <person name="Jang W."/>
            <person name="Johnson L.S."/>
            <person name="Jones T.A."/>
            <person name="Kasif S."/>
            <person name="Kaspryzk A."/>
            <person name="Kennedy S."/>
            <person name="Kent W.J."/>
            <person name="Kitts P."/>
            <person name="Koonin E.V."/>
            <person name="Korf I."/>
            <person name="Kulp D."/>
            <person name="Lancet D."/>
            <person name="Lowe T.M."/>
            <person name="McLysaght A."/>
            <person name="Mikkelsen T."/>
            <person name="Moran J.V."/>
            <person name="Mulder N."/>
            <person name="Pollara V.J."/>
            <person name="Ponting C.P."/>
            <person name="Schuler G."/>
            <person name="Schultz J."/>
            <person name="Slater G."/>
            <person name="Smit A.F."/>
            <person name="Stupka E."/>
            <person name="Szustakowski J."/>
            <person name="Thierry-Mieg D."/>
            <person name="Thierry-Mieg J."/>
            <person name="Wagner L."/>
            <person name="Wallis J."/>
            <person name="Wheeler R."/>
            <person name="Williams A."/>
            <person name="Wolf Y.I."/>
            <person name="Wolfe K.H."/>
            <person name="Yang S.P."/>
            <person name="Yeh R.F."/>
            <person name="Collins F."/>
            <person name="Guyer M.S."/>
            <person name="Peterson J."/>
            <person name="Felsenfeld A."/>
            <person name="Wetterstrand K.A."/>
            <person name="Patrinos A."/>
            <person name="Morgan M.J."/>
            <person name="de Jong P."/>
            <person name="Catanese J.J."/>
            <person name="Osoegawa K."/>
            <person name="Shizuya H."/>
            <person name="Choi S."/>
            <person name="Chen Y.J."/>
        </authorList>
    </citation>
    <scope>NUCLEOTIDE SEQUENCE [LARGE SCALE GENOMIC DNA]</scope>
</reference>
<keyword evidence="1" id="KW-0732">Signal</keyword>
<dbReference type="AlphaFoldDB" id="A0A8Q3SJH3"/>
<feature type="chain" id="PRO_5035715215" evidence="1">
    <location>
        <begin position="18"/>
        <end position="60"/>
    </location>
</feature>
<reference evidence="2" key="4">
    <citation type="submission" date="2025-08" db="UniProtKB">
        <authorList>
            <consortium name="Ensembl"/>
        </authorList>
    </citation>
    <scope>IDENTIFICATION</scope>
</reference>
<dbReference type="HGNC" id="HGNC:5439">
    <property type="gene designation" value="IFNGR1"/>
</dbReference>
<dbReference type="OrthoDB" id="9946382at2759"/>
<dbReference type="Ensembl" id="ENST00000696696.1">
    <property type="protein sequence ID" value="ENSP00000512817.1"/>
    <property type="gene ID" value="ENSG00000027697.16"/>
</dbReference>
<proteinExistence type="predicted"/>
<evidence type="ECO:0000313" key="2">
    <source>
        <dbReference type="Ensembl" id="ENSP00000512817.1"/>
    </source>
</evidence>
<evidence type="ECO:0000256" key="1">
    <source>
        <dbReference type="SAM" id="SignalP"/>
    </source>
</evidence>
<sequence>MALLFLLPLVMQGVSRAEMGTADLGPSSGWTQVAALVPVTQLCRGNGQCLQTILCSAYTN</sequence>
<name>A0A8Q3SJH3_HUMAN</name>
<gene>
    <name evidence="2" type="primary">IFNGR1</name>
</gene>
<dbReference type="Ensembl" id="ENST00000696696.1">
    <property type="protein sequence ID" value="ENSP00000512817.1"/>
    <property type="gene ID" value="ENSG00000027697.17"/>
</dbReference>
<dbReference type="GeneTree" id="ENSGT00510000048929"/>
<dbReference type="EMBL" id="AL050337">
    <property type="status" value="NOT_ANNOTATED_CDS"/>
    <property type="molecule type" value="Genomic_DNA"/>
</dbReference>
<feature type="signal peptide" evidence="1">
    <location>
        <begin position="1"/>
        <end position="17"/>
    </location>
</feature>
<dbReference type="OpenTargets" id="ENSG00000027697"/>